<dbReference type="GO" id="GO:0005524">
    <property type="term" value="F:ATP binding"/>
    <property type="evidence" value="ECO:0007669"/>
    <property type="project" value="UniProtKB-KW"/>
</dbReference>
<dbReference type="STRING" id="1550241.MA03_04905"/>
<keyword evidence="1" id="KW-0547">Nucleotide-binding</keyword>
<evidence type="ECO:0000259" key="4">
    <source>
        <dbReference type="PROSITE" id="PS51194"/>
    </source>
</evidence>
<dbReference type="GO" id="GO:0043138">
    <property type="term" value="F:3'-5' DNA helicase activity"/>
    <property type="evidence" value="ECO:0007669"/>
    <property type="project" value="TreeGrafter"/>
</dbReference>
<accession>A0A0F7FHR3</accession>
<evidence type="ECO:0000259" key="3">
    <source>
        <dbReference type="PROSITE" id="PS51192"/>
    </source>
</evidence>
<dbReference type="EMBL" id="CP009961">
    <property type="protein sequence ID" value="AKG38742.1"/>
    <property type="molecule type" value="Genomic_DNA"/>
</dbReference>
<name>A0A0F7FHR3_9CREN</name>
<evidence type="ECO:0000313" key="6">
    <source>
        <dbReference type="Proteomes" id="UP000067434"/>
    </source>
</evidence>
<evidence type="ECO:0000256" key="2">
    <source>
        <dbReference type="ARBA" id="ARBA00022840"/>
    </source>
</evidence>
<dbReference type="HOGENOM" id="CLU_000809_3_2_2"/>
<dbReference type="Pfam" id="PF00270">
    <property type="entry name" value="DEAD"/>
    <property type="match status" value="1"/>
</dbReference>
<dbReference type="PATRIC" id="fig|1550241.5.peg.1035"/>
<dbReference type="SMART" id="SM00490">
    <property type="entry name" value="HELICc"/>
    <property type="match status" value="1"/>
</dbReference>
<evidence type="ECO:0000313" key="5">
    <source>
        <dbReference type="EMBL" id="AKG38742.1"/>
    </source>
</evidence>
<dbReference type="Proteomes" id="UP000067434">
    <property type="component" value="Chromosome"/>
</dbReference>
<dbReference type="KEGG" id="thf:MA03_04905"/>
<dbReference type="PROSITE" id="PS51192">
    <property type="entry name" value="HELICASE_ATP_BIND_1"/>
    <property type="match status" value="1"/>
</dbReference>
<dbReference type="PANTHER" id="PTHR47957">
    <property type="entry name" value="ATP-DEPENDENT HELICASE HRQ1"/>
    <property type="match status" value="1"/>
</dbReference>
<sequence length="746" mass="84430">MYVSASDLLEEIRSDEGHRVVYEYYEDAREPEVGSKVEEVINEPVLVEALKRRGIYRFYRFQEEAIRKIREGRNVFIVAGTGVGKTEAFLMPVLEKLIHEDEILGVLVYPTKALARDQLERIEFYIGGIFGFRSSVFDGDTPEEERRRMLEYPPKLIVTNPDMLHLTLHSTPDYKELFRRTRFVVMDDSHIYSGVFGSHVHYVLRRFKRILSSTPLFIGASATIGNPGEFAEKLFGEAVEVVQAGRTRKAPIYHLMLAPRSRSKTSEVLWLLKKLTERGLRTLVFVDSHRIAESLSIQASSMGIRAAVHRAGLLPKERRKVESQLKSGLLDALVATPTLELGIDVGELDAAILYGVPPTFSKYLQRAGRVGRRHKTGYVFLVLGNDPISSYYERNPQEFYGQAPDPVFLEPVNYEVMKTHLIAMALDSPLKLEELYPSEKQQLEELLRMGYLKIARDGFIRATRLGIRFLREHENLRGVGEQVKIYSDTGKLIGFREKQMAIKELFPGAIYLHSGRSFLSLRFEGGKVIVKPLPKSIPPVTTSPLYYTLPEEGAVHQEGEVMGVKIYYLDLTVTDVVYGYVTKTFPEGQTINQRLLDKELEYRFSTKGILLEFPAVSDWSELQNAEAFHAVEHALIYAGQLVLGAAPTDMGGISFPSGHIYIYDAFPGGSGVTKALYSRMEHVIRKAYDIVSRCTCEDGCPRCIFSPYCGNNNRILSRRRAARILGETLELKLISSHRTRSGKPIV</sequence>
<evidence type="ECO:0008006" key="7">
    <source>
        <dbReference type="Google" id="ProtNLM"/>
    </source>
</evidence>
<evidence type="ECO:0000256" key="1">
    <source>
        <dbReference type="ARBA" id="ARBA00022741"/>
    </source>
</evidence>
<dbReference type="CDD" id="cd17923">
    <property type="entry name" value="DEXHc_Hrq1-like"/>
    <property type="match status" value="1"/>
</dbReference>
<proteinExistence type="predicted"/>
<dbReference type="SMART" id="SM00487">
    <property type="entry name" value="DEXDc"/>
    <property type="match status" value="1"/>
</dbReference>
<dbReference type="GO" id="GO:0003676">
    <property type="term" value="F:nucleic acid binding"/>
    <property type="evidence" value="ECO:0007669"/>
    <property type="project" value="InterPro"/>
</dbReference>
<keyword evidence="2" id="KW-0067">ATP-binding</keyword>
<dbReference type="Pfam" id="PF09369">
    <property type="entry name" value="MZB"/>
    <property type="match status" value="1"/>
</dbReference>
<dbReference type="PANTHER" id="PTHR47957:SF3">
    <property type="entry name" value="ATP-DEPENDENT HELICASE HRQ1"/>
    <property type="match status" value="1"/>
</dbReference>
<feature type="domain" description="Helicase ATP-binding" evidence="3">
    <location>
        <begin position="66"/>
        <end position="242"/>
    </location>
</feature>
<dbReference type="InterPro" id="IPR018973">
    <property type="entry name" value="MZB"/>
</dbReference>
<dbReference type="CDD" id="cd18797">
    <property type="entry name" value="SF2_C_Hrq"/>
    <property type="match status" value="1"/>
</dbReference>
<dbReference type="AlphaFoldDB" id="A0A0F7FHR3"/>
<reference evidence="5 6" key="1">
    <citation type="journal article" date="2015" name="Stand. Genomic Sci.">
        <title>Complete genome sequence of and proposal of Thermofilum uzonense sp. nov. a novel hyperthermophilic crenarchaeon and emended description of the genus Thermofilum.</title>
        <authorList>
            <person name="Toshchakov S.V."/>
            <person name="Korzhenkov A.A."/>
            <person name="Samarov N.I."/>
            <person name="Mazunin I.O."/>
            <person name="Mozhey O.I."/>
            <person name="Shmyr I.S."/>
            <person name="Derbikova K.S."/>
            <person name="Taranov E.A."/>
            <person name="Dominova I.N."/>
            <person name="Bonch-Osmolovskaya E.A."/>
            <person name="Patrushev M.V."/>
            <person name="Podosokorskaya O.A."/>
            <person name="Kublanov I.V."/>
        </authorList>
    </citation>
    <scope>NUCLEOTIDE SEQUENCE [LARGE SCALE GENOMIC DNA]</scope>
    <source>
        <strain evidence="5 6">1807-2</strain>
    </source>
</reference>
<dbReference type="PROSITE" id="PS51194">
    <property type="entry name" value="HELICASE_CTER"/>
    <property type="match status" value="1"/>
</dbReference>
<dbReference type="Gene3D" id="3.40.50.300">
    <property type="entry name" value="P-loop containing nucleotide triphosphate hydrolases"/>
    <property type="match status" value="2"/>
</dbReference>
<dbReference type="SUPFAM" id="SSF52540">
    <property type="entry name" value="P-loop containing nucleoside triphosphate hydrolases"/>
    <property type="match status" value="1"/>
</dbReference>
<dbReference type="GO" id="GO:0036297">
    <property type="term" value="P:interstrand cross-link repair"/>
    <property type="evidence" value="ECO:0007669"/>
    <property type="project" value="TreeGrafter"/>
</dbReference>
<dbReference type="InterPro" id="IPR001650">
    <property type="entry name" value="Helicase_C-like"/>
</dbReference>
<dbReference type="InterPro" id="IPR014001">
    <property type="entry name" value="Helicase_ATP-bd"/>
</dbReference>
<gene>
    <name evidence="5" type="ORF">MA03_04905</name>
</gene>
<protein>
    <recommendedName>
        <fullName evidence="7">DEAD/DEAH box helicase</fullName>
    </recommendedName>
</protein>
<organism evidence="5 6">
    <name type="scientific">Infirmifilum uzonense</name>
    <dbReference type="NCBI Taxonomy" id="1550241"/>
    <lineage>
        <taxon>Archaea</taxon>
        <taxon>Thermoproteota</taxon>
        <taxon>Thermoprotei</taxon>
        <taxon>Thermofilales</taxon>
        <taxon>Thermofilaceae</taxon>
        <taxon>Infirmifilum</taxon>
    </lineage>
</organism>
<dbReference type="InterPro" id="IPR011545">
    <property type="entry name" value="DEAD/DEAH_box_helicase_dom"/>
</dbReference>
<feature type="domain" description="Helicase C-terminal" evidence="4">
    <location>
        <begin position="267"/>
        <end position="415"/>
    </location>
</feature>
<dbReference type="GO" id="GO:0006289">
    <property type="term" value="P:nucleotide-excision repair"/>
    <property type="evidence" value="ECO:0007669"/>
    <property type="project" value="TreeGrafter"/>
</dbReference>
<dbReference type="InterPro" id="IPR027417">
    <property type="entry name" value="P-loop_NTPase"/>
</dbReference>
<dbReference type="Pfam" id="PF00271">
    <property type="entry name" value="Helicase_C"/>
    <property type="match status" value="1"/>
</dbReference>
<keyword evidence="6" id="KW-1185">Reference proteome</keyword>